<evidence type="ECO:0000256" key="2">
    <source>
        <dbReference type="SAM" id="Coils"/>
    </source>
</evidence>
<dbReference type="Proteomes" id="UP000230066">
    <property type="component" value="Unassembled WGS sequence"/>
</dbReference>
<dbReference type="InterPro" id="IPR049270">
    <property type="entry name" value="CFAP58_CC"/>
</dbReference>
<dbReference type="PANTHER" id="PTHR32083:SF0">
    <property type="entry name" value="CILIA AND FLAGELLA-ASSOCIATED PROTEIN 58"/>
    <property type="match status" value="1"/>
</dbReference>
<evidence type="ECO:0000313" key="5">
    <source>
        <dbReference type="EMBL" id="THD21327.1"/>
    </source>
</evidence>
<dbReference type="Pfam" id="PF21771">
    <property type="entry name" value="CFAP58_CC"/>
    <property type="match status" value="1"/>
</dbReference>
<keyword evidence="5" id="KW-0966">Cell projection</keyword>
<sequence length="901" mass="106524">MASQQKIAEADQKKTVIKPAVDDNAYEALEKEFDEVLNELEGNKGLEKFKEEYEKLMRAFNKSHENEKRLMKKCRELKAEIVSNSAKVAQAVKLSSDDQGNMTALKKEIEKAWKMVDDAAEKETKARETIDRLKGEIAHLSKLVEQGGTAASGVDNLAEMTKMKEKLIRERDEHQDENRKLRQQIEETRTRTVNYQNELLESQNKITELTQEIQAKNTEAQRELRKKERMERELKQVRAEVEAKMEEMRLTSTAVEKLKQELKQKEEENRGTKVSLEQASRQLQVTETKLRECQSKLETQMQVTDSVMVENQTRLAEVKHREEEVASMKAECQKLLKQKEASQRKLRQTDEEKAQLEATRDRLRSEIQAYENEMEMMRKSLDSDRRACDELSKEREQLNKSLTKAIAQTNKQSNLLKMHEMSKQNLEQEIINYRDEAQKQRKIIYRLERERDRYITEASELTQKVLQHMDELKYREMQIFENKKRIAEAETKLKQQQNLYEAVRSDRNLYSKNLIEAQDEIIEMKRKLKVLSHQIDQLKDDIATKEAILVKENLERQKVDKEKEQLARDLQRMKVQAAENRAYIEAQEAEEGKLLKIVAEAEQERLRERKEHEQVITERDVLGSQLVRRNDELALLYEKIRIQQSVISKGEKQYNEKLRDLNLLKQEVRKLRREKAMLQSTTCKINDLKSEVHRVQRDLIRERTRARALEEELQNPVNVHRWRKLEIYYFDGWRDFNFLPEGSDPSTYEMILKIQVLQKRLISKTEEVVEKELLIQEKEKLYVELKHILARQPGPEVAEQLNIYQNMIRDKTKQMKAMAAEMNLYENQIVQYKGELDILNKEMRELKKRYFAQKKNKRLAPEAEIETANNMNQNNSIKPQNTKDERGKFTGGGFRLTQPLS</sequence>
<keyword evidence="6" id="KW-1185">Reference proteome</keyword>
<feature type="compositionally biased region" description="Polar residues" evidence="3">
    <location>
        <begin position="867"/>
        <end position="880"/>
    </location>
</feature>
<evidence type="ECO:0000256" key="1">
    <source>
        <dbReference type="ARBA" id="ARBA00023054"/>
    </source>
</evidence>
<accession>A0A4E0RKB9</accession>
<feature type="coiled-coil region" evidence="2">
    <location>
        <begin position="808"/>
        <end position="856"/>
    </location>
</feature>
<feature type="coiled-coil region" evidence="2">
    <location>
        <begin position="116"/>
        <end position="618"/>
    </location>
</feature>
<evidence type="ECO:0000256" key="3">
    <source>
        <dbReference type="SAM" id="MobiDB-lite"/>
    </source>
</evidence>
<name>A0A4E0RKB9_FASHE</name>
<feature type="coiled-coil region" evidence="2">
    <location>
        <begin position="647"/>
        <end position="712"/>
    </location>
</feature>
<proteinExistence type="predicted"/>
<reference evidence="5" key="1">
    <citation type="submission" date="2019-03" db="EMBL/GenBank/DDBJ databases">
        <title>Improved annotation for the trematode Fasciola hepatica.</title>
        <authorList>
            <person name="Choi Y.-J."/>
            <person name="Martin J."/>
            <person name="Mitreva M."/>
        </authorList>
    </citation>
    <scope>NUCLEOTIDE SEQUENCE [LARGE SCALE GENOMIC DNA]</scope>
</reference>
<keyword evidence="5" id="KW-0282">Flagellum</keyword>
<comment type="caution">
    <text evidence="5">The sequence shown here is derived from an EMBL/GenBank/DDBJ whole genome shotgun (WGS) entry which is preliminary data.</text>
</comment>
<keyword evidence="1 2" id="KW-0175">Coiled coil</keyword>
<evidence type="ECO:0000259" key="4">
    <source>
        <dbReference type="Pfam" id="PF21771"/>
    </source>
</evidence>
<dbReference type="AlphaFoldDB" id="A0A4E0RKB9"/>
<feature type="region of interest" description="Disordered" evidence="3">
    <location>
        <begin position="864"/>
        <end position="901"/>
    </location>
</feature>
<dbReference type="EMBL" id="JXXN02003649">
    <property type="protein sequence ID" value="THD21327.1"/>
    <property type="molecule type" value="Genomic_DNA"/>
</dbReference>
<dbReference type="PANTHER" id="PTHR32083">
    <property type="entry name" value="CILIA AND FLAGELLA-ASSOCIATED PROTEIN 58-RELATED"/>
    <property type="match status" value="1"/>
</dbReference>
<evidence type="ECO:0000313" key="6">
    <source>
        <dbReference type="Proteomes" id="UP000230066"/>
    </source>
</evidence>
<protein>
    <submittedName>
        <fullName evidence="5">Cilia- and flagella-associated protein 58</fullName>
    </submittedName>
</protein>
<dbReference type="GO" id="GO:0005856">
    <property type="term" value="C:cytoskeleton"/>
    <property type="evidence" value="ECO:0007669"/>
    <property type="project" value="TreeGrafter"/>
</dbReference>
<organism evidence="5 6">
    <name type="scientific">Fasciola hepatica</name>
    <name type="common">Liver fluke</name>
    <dbReference type="NCBI Taxonomy" id="6192"/>
    <lineage>
        <taxon>Eukaryota</taxon>
        <taxon>Metazoa</taxon>
        <taxon>Spiralia</taxon>
        <taxon>Lophotrochozoa</taxon>
        <taxon>Platyhelminthes</taxon>
        <taxon>Trematoda</taxon>
        <taxon>Digenea</taxon>
        <taxon>Plagiorchiida</taxon>
        <taxon>Echinostomata</taxon>
        <taxon>Echinostomatoidea</taxon>
        <taxon>Fasciolidae</taxon>
        <taxon>Fasciola</taxon>
    </lineage>
</organism>
<feature type="domain" description="Cilia- and flagella-associated protein 58 central coiled coil" evidence="4">
    <location>
        <begin position="377"/>
        <end position="678"/>
    </location>
</feature>
<gene>
    <name evidence="5" type="ORF">D915_008043</name>
</gene>
<keyword evidence="5" id="KW-0969">Cilium</keyword>